<accession>A0A066X5M0</accession>
<evidence type="ECO:0000313" key="1">
    <source>
        <dbReference type="EMBL" id="KDN61046.1"/>
    </source>
</evidence>
<reference evidence="2" key="1">
    <citation type="journal article" date="2014" name="Genome Announc.">
        <title>Draft genome sequence of Colletotrichum sublineola, a destructive pathogen of cultivated sorghum.</title>
        <authorList>
            <person name="Baroncelli R."/>
            <person name="Sanz-Martin J.M."/>
            <person name="Rech G.E."/>
            <person name="Sukno S.A."/>
            <person name="Thon M.R."/>
        </authorList>
    </citation>
    <scope>NUCLEOTIDE SEQUENCE [LARGE SCALE GENOMIC DNA]</scope>
    <source>
        <strain evidence="2">TX430BB</strain>
    </source>
</reference>
<dbReference type="OrthoDB" id="4850481at2759"/>
<name>A0A066X5M0_COLSU</name>
<gene>
    <name evidence="1" type="ORF">CSUB01_01811</name>
</gene>
<comment type="caution">
    <text evidence="1">The sequence shown here is derived from an EMBL/GenBank/DDBJ whole genome shotgun (WGS) entry which is preliminary data.</text>
</comment>
<dbReference type="Proteomes" id="UP000027238">
    <property type="component" value="Unassembled WGS sequence"/>
</dbReference>
<dbReference type="HOGENOM" id="CLU_1525056_0_0_1"/>
<dbReference type="AlphaFoldDB" id="A0A066X5M0"/>
<organism evidence="1 2">
    <name type="scientific">Colletotrichum sublineola</name>
    <name type="common">Sorghum anthracnose fungus</name>
    <dbReference type="NCBI Taxonomy" id="1173701"/>
    <lineage>
        <taxon>Eukaryota</taxon>
        <taxon>Fungi</taxon>
        <taxon>Dikarya</taxon>
        <taxon>Ascomycota</taxon>
        <taxon>Pezizomycotina</taxon>
        <taxon>Sordariomycetes</taxon>
        <taxon>Hypocreomycetidae</taxon>
        <taxon>Glomerellales</taxon>
        <taxon>Glomerellaceae</taxon>
        <taxon>Colletotrichum</taxon>
        <taxon>Colletotrichum graminicola species complex</taxon>
    </lineage>
</organism>
<keyword evidence="2" id="KW-1185">Reference proteome</keyword>
<sequence length="176" mass="20044">MDFLEPPLSGEEFKLGHYQSHMPIEMAKTIKQGEHILFSIDFETLCKEVHWSNVNKRHSVTCGYGQSILDLREIKNGNAKQLSMAKAANVAARSVLDVVLNTDDFTFPPCLDNPGDRGHNWTQRAKTDHFIVDEFSDHYGHDCRGMDWNTTRSYTGAHGKSKFVALENLGQYIRTR</sequence>
<protein>
    <submittedName>
        <fullName evidence="1">Uncharacterized protein</fullName>
    </submittedName>
</protein>
<evidence type="ECO:0000313" key="2">
    <source>
        <dbReference type="Proteomes" id="UP000027238"/>
    </source>
</evidence>
<proteinExistence type="predicted"/>
<dbReference type="EMBL" id="JMSE01001445">
    <property type="protein sequence ID" value="KDN61046.1"/>
    <property type="molecule type" value="Genomic_DNA"/>
</dbReference>